<feature type="compositionally biased region" description="Basic residues" evidence="11">
    <location>
        <begin position="84"/>
        <end position="133"/>
    </location>
</feature>
<dbReference type="PROSITE" id="PS51387">
    <property type="entry name" value="FAD_PCMH"/>
    <property type="match status" value="1"/>
</dbReference>
<feature type="domain" description="FAD-binding PCMH-type" evidence="13">
    <location>
        <begin position="586"/>
        <end position="814"/>
    </location>
</feature>
<evidence type="ECO:0000256" key="10">
    <source>
        <dbReference type="ARBA" id="ARBA00038897"/>
    </source>
</evidence>
<keyword evidence="15" id="KW-1185">Reference proteome</keyword>
<dbReference type="InterPro" id="IPR004017">
    <property type="entry name" value="Cys_rich_dom"/>
</dbReference>
<evidence type="ECO:0000256" key="9">
    <source>
        <dbReference type="ARBA" id="ARBA00023014"/>
    </source>
</evidence>
<proteinExistence type="inferred from homology"/>
<dbReference type="GO" id="GO:0008720">
    <property type="term" value="F:D-lactate dehydrogenase (NAD+) activity"/>
    <property type="evidence" value="ECO:0007669"/>
    <property type="project" value="TreeGrafter"/>
</dbReference>
<evidence type="ECO:0000256" key="11">
    <source>
        <dbReference type="SAM" id="MobiDB-lite"/>
    </source>
</evidence>
<dbReference type="InterPro" id="IPR009051">
    <property type="entry name" value="Helical_ferredxn"/>
</dbReference>
<dbReference type="GO" id="GO:1903457">
    <property type="term" value="P:lactate catabolic process"/>
    <property type="evidence" value="ECO:0007669"/>
    <property type="project" value="TreeGrafter"/>
</dbReference>
<accession>A0A975IQ19</accession>
<dbReference type="KEGG" id="aarc:G127AT_08395"/>
<feature type="compositionally biased region" description="Basic and acidic residues" evidence="11">
    <location>
        <begin position="404"/>
        <end position="416"/>
    </location>
</feature>
<dbReference type="GO" id="GO:0004458">
    <property type="term" value="F:D-lactate dehydrogenase (cytochrome) activity"/>
    <property type="evidence" value="ECO:0007669"/>
    <property type="project" value="UniProtKB-EC"/>
</dbReference>
<dbReference type="SUPFAM" id="SSF55103">
    <property type="entry name" value="FAD-linked oxidases, C-terminal domain"/>
    <property type="match status" value="1"/>
</dbReference>
<dbReference type="Pfam" id="PF02754">
    <property type="entry name" value="CCG"/>
    <property type="match status" value="2"/>
</dbReference>
<dbReference type="Gene3D" id="1.10.1060.10">
    <property type="entry name" value="Alpha-helical ferredoxin"/>
    <property type="match status" value="1"/>
</dbReference>
<evidence type="ECO:0000256" key="5">
    <source>
        <dbReference type="ARBA" id="ARBA00022827"/>
    </source>
</evidence>
<dbReference type="InterPro" id="IPR016171">
    <property type="entry name" value="Vanillyl_alc_oxidase_C-sub2"/>
</dbReference>
<dbReference type="Pfam" id="PF01565">
    <property type="entry name" value="FAD_binding_4"/>
    <property type="match status" value="1"/>
</dbReference>
<sequence>MEGLPRRAGPVHRARHPRLADAADPDDERDPRRRPLRHHPHPLDPRERPLGLPPHRGDRLVRGARRADPRHQRRPAHPRDPHRVLLRRPARIARRLRRPRRHLDRDAHGRRHEARQGRHRLAPGQHRPRRLRRDGRPDHRPVVGHRHRHPPALADGRPPDAVPRALRPPRPRLHRRRQARCQRDLAGRRRRRHRLRPCAVRHLELHRRRDHRRRRLGRHRARRAADAAGVEAGARRHLRGRGRSRRRRHRHGWIGLRLRYRRRRGVARHAHRPRGQGGRRSRADRPVPLLEGRADLERPDALRRHHRRLLDLADPGRQGVPRGGHHDPVPVARPVDHGRRGQRRRHRIQTEHRRRRRHAPPAVGRHRRDRLPAVGQTRRPRLLRHDPPAALHDRHRQRRARPGLRHEPLGADAEPRRRPRRDRCALRRALARHRLARRRDHRIRHLLERALRPAAGHRRRAGRHQPDPHRRGQLVRRRARQDALAAEPRRRRRGRIDGRQGGRPVPQAHLVEPRPARRVHRLRVPAVDAGARLDGADRTVSTFIAPATLATPGSVHPGVAGAVADAARIKTRAIDRAAYASDASHYLLTPRAVIVADDAAEVAAVLRAASAAGTRVTFRSGGTSLSGQASGGDLLIDTRRAFRRIDVLDGGRRVRVQPGATVRQVNTRLLRHGTRLGPDPASEAACTIGGVVANNSSGMACGITENTYRTLESMVFVLPSGTIVDTADADANRRLRELEPELFDGLQRLQRRVRANPESVATITSRFAMKNTMGYGVNAFLDHDTPVDVLAHLIIGSEGTLAFVAEATYRTVPVSSRITTALAVFPTLDDATRALPALVETGAATLELMDSTSIRVGQSLADAPAQILGFDVTAEAALLVEYHASTDEELDALTARGDEVLAHQPLRSPTALATDPAERALAWKLRKGLYASVAGARPPGTTALLEDIVVPVPSLAPTCDALQGLFERYGYRDSVIFGHAKDGNIHFMLTDRFVGDEAMGRLAGFTDDMVDLVLGEGGNLKAEHGTGRAMAPYVERQYGAELTDVMRELKRLCDPAGILNPGVILDDDPAAHLANFKHPEPIEDEADRCVECGYCEPVCPSRDLTLTPRQRIVVRREMARAAARGDDALVRELDRDYDYAGIDTCAVDGMCVTACPVQIDTGTLVKRLRREQQNPVLAAGWKAAAHAWGPVTRAGSAALTVADGMPAGLVTATTTVGRAVLGADTVPAYSPELPRGGPARRARRGPAGSGIHDPVAVYLPACVNSMFGTAGDGIGATEAFTRLLDRAGIRVVVPDGIESLCCSTPWTSKGYPGGREVMQRRVVDAVREASDGGRLPVISDASSCTEGFVHLFADAGLEVRTEDAVAFVAREVLPRLGEIAPVVDSLVLHPTCSSTQLGLNPALLEVGGAVAAAVTVPDAWNCCGFAGDRGMLHPELTASATAAEAAEVAGADAAAHASCNRTCELGMTRATGREYRHVLELLEEATRGAR</sequence>
<keyword evidence="9" id="KW-0411">Iron-sulfur</keyword>
<dbReference type="Gene3D" id="3.30.43.10">
    <property type="entry name" value="Uridine Diphospho-n-acetylenolpyruvylglucosamine Reductase, domain 2"/>
    <property type="match status" value="1"/>
</dbReference>
<gene>
    <name evidence="14" type="ORF">G127AT_08395</name>
</gene>
<reference evidence="14" key="1">
    <citation type="submission" date="2021-03" db="EMBL/GenBank/DDBJ databases">
        <title>Agromyces archimandritus sp. nov., isolated from the cockroach Archimandrita tessellata.</title>
        <authorList>
            <person name="Guzman J."/>
            <person name="Ortuzar M."/>
            <person name="Poehlein A."/>
            <person name="Daniel R."/>
            <person name="Trujillo M."/>
            <person name="Vilcinskas A."/>
        </authorList>
    </citation>
    <scope>NUCLEOTIDE SEQUENCE</scope>
    <source>
        <strain evidence="14">G127AT</strain>
    </source>
</reference>
<keyword evidence="6" id="KW-0809">Transit peptide</keyword>
<evidence type="ECO:0000256" key="6">
    <source>
        <dbReference type="ARBA" id="ARBA00022946"/>
    </source>
</evidence>
<organism evidence="14 15">
    <name type="scientific">Agromyces archimandritae</name>
    <dbReference type="NCBI Taxonomy" id="2781962"/>
    <lineage>
        <taxon>Bacteria</taxon>
        <taxon>Bacillati</taxon>
        <taxon>Actinomycetota</taxon>
        <taxon>Actinomycetes</taxon>
        <taxon>Micrococcales</taxon>
        <taxon>Microbacteriaceae</taxon>
        <taxon>Agromyces</taxon>
    </lineage>
</organism>
<evidence type="ECO:0000256" key="7">
    <source>
        <dbReference type="ARBA" id="ARBA00023002"/>
    </source>
</evidence>
<dbReference type="Gene3D" id="1.10.45.10">
    <property type="entry name" value="Vanillyl-alcohol Oxidase, Chain A, domain 4"/>
    <property type="match status" value="1"/>
</dbReference>
<feature type="compositionally biased region" description="Basic residues" evidence="11">
    <location>
        <begin position="167"/>
        <end position="180"/>
    </location>
</feature>
<evidence type="ECO:0000313" key="14">
    <source>
        <dbReference type="EMBL" id="QTX06233.1"/>
    </source>
</evidence>
<feature type="compositionally biased region" description="Basic and acidic residues" evidence="11">
    <location>
        <begin position="292"/>
        <end position="302"/>
    </location>
</feature>
<feature type="compositionally biased region" description="Basic residues" evidence="11">
    <location>
        <begin position="235"/>
        <end position="247"/>
    </location>
</feature>
<dbReference type="PROSITE" id="PS00198">
    <property type="entry name" value="4FE4S_FER_1"/>
    <property type="match status" value="1"/>
</dbReference>
<feature type="compositionally biased region" description="Basic and acidic residues" evidence="11">
    <location>
        <begin position="41"/>
        <end position="70"/>
    </location>
</feature>
<keyword evidence="5" id="KW-0274">FAD</keyword>
<dbReference type="InterPro" id="IPR006094">
    <property type="entry name" value="Oxid_FAD_bind_N"/>
</dbReference>
<evidence type="ECO:0000256" key="1">
    <source>
        <dbReference type="ARBA" id="ARBA00001974"/>
    </source>
</evidence>
<evidence type="ECO:0000259" key="12">
    <source>
        <dbReference type="PROSITE" id="PS51379"/>
    </source>
</evidence>
<dbReference type="PANTHER" id="PTHR11748">
    <property type="entry name" value="D-LACTATE DEHYDROGENASE"/>
    <property type="match status" value="1"/>
</dbReference>
<dbReference type="EC" id="1.1.2.4" evidence="10"/>
<evidence type="ECO:0000259" key="13">
    <source>
        <dbReference type="PROSITE" id="PS51387"/>
    </source>
</evidence>
<keyword evidence="7" id="KW-0560">Oxidoreductase</keyword>
<dbReference type="GO" id="GO:0051536">
    <property type="term" value="F:iron-sulfur cluster binding"/>
    <property type="evidence" value="ECO:0007669"/>
    <property type="project" value="UniProtKB-KW"/>
</dbReference>
<feature type="region of interest" description="Disordered" evidence="11">
    <location>
        <begin position="210"/>
        <end position="247"/>
    </location>
</feature>
<protein>
    <recommendedName>
        <fullName evidence="10">D-lactate dehydrogenase (cytochrome)</fullName>
        <ecNumber evidence="10">1.1.2.4</ecNumber>
    </recommendedName>
</protein>
<dbReference type="InterPro" id="IPR016164">
    <property type="entry name" value="FAD-linked_Oxase-like_C"/>
</dbReference>
<dbReference type="Pfam" id="PF02913">
    <property type="entry name" value="FAD-oxidase_C"/>
    <property type="match status" value="1"/>
</dbReference>
<keyword evidence="4" id="KW-0479">Metal-binding</keyword>
<dbReference type="GO" id="GO:0071949">
    <property type="term" value="F:FAD binding"/>
    <property type="evidence" value="ECO:0007669"/>
    <property type="project" value="InterPro"/>
</dbReference>
<dbReference type="InterPro" id="IPR004113">
    <property type="entry name" value="FAD-bd_oxidored_4_C"/>
</dbReference>
<feature type="region of interest" description="Disordered" evidence="11">
    <location>
        <begin position="264"/>
        <end position="424"/>
    </location>
</feature>
<dbReference type="SUPFAM" id="SSF56176">
    <property type="entry name" value="FAD-binding/transporter-associated domain-like"/>
    <property type="match status" value="1"/>
</dbReference>
<comment type="similarity">
    <text evidence="2">Belongs to the FAD-binding oxidoreductase/transferase type 4 family.</text>
</comment>
<comment type="cofactor">
    <cofactor evidence="1">
        <name>FAD</name>
        <dbReference type="ChEBI" id="CHEBI:57692"/>
    </cofactor>
</comment>
<evidence type="ECO:0000256" key="8">
    <source>
        <dbReference type="ARBA" id="ARBA00023004"/>
    </source>
</evidence>
<dbReference type="InterPro" id="IPR036318">
    <property type="entry name" value="FAD-bd_PCMH-like_sf"/>
</dbReference>
<dbReference type="InterPro" id="IPR016166">
    <property type="entry name" value="FAD-bd_PCMH"/>
</dbReference>
<dbReference type="InterPro" id="IPR016169">
    <property type="entry name" value="FAD-bd_PCMH_sub2"/>
</dbReference>
<dbReference type="Proteomes" id="UP000671914">
    <property type="component" value="Chromosome"/>
</dbReference>
<feature type="compositionally biased region" description="Basic residues" evidence="11">
    <location>
        <begin position="264"/>
        <end position="282"/>
    </location>
</feature>
<dbReference type="InterPro" id="IPR017900">
    <property type="entry name" value="4Fe4S_Fe_S_CS"/>
</dbReference>
<dbReference type="InterPro" id="IPR016167">
    <property type="entry name" value="FAD-bd_PCMH_sub1"/>
</dbReference>
<dbReference type="PANTHER" id="PTHR11748:SF111">
    <property type="entry name" value="D-LACTATE DEHYDROGENASE, MITOCHONDRIAL-RELATED"/>
    <property type="match status" value="1"/>
</dbReference>
<keyword evidence="3" id="KW-0285">Flavoprotein</keyword>
<keyword evidence="8" id="KW-0408">Iron</keyword>
<feature type="compositionally biased region" description="Basic residues" evidence="11">
    <location>
        <begin position="340"/>
        <end position="369"/>
    </location>
</feature>
<dbReference type="InterPro" id="IPR017896">
    <property type="entry name" value="4Fe4S_Fe-S-bd"/>
</dbReference>
<dbReference type="Gene3D" id="3.30.70.2740">
    <property type="match status" value="1"/>
</dbReference>
<feature type="compositionally biased region" description="Basic residues" evidence="11">
    <location>
        <begin position="210"/>
        <end position="222"/>
    </location>
</feature>
<feature type="region of interest" description="Disordered" evidence="11">
    <location>
        <begin position="450"/>
        <end position="514"/>
    </location>
</feature>
<feature type="compositionally biased region" description="Basic residues" evidence="11">
    <location>
        <begin position="393"/>
        <end position="403"/>
    </location>
</feature>
<dbReference type="SUPFAM" id="SSF46548">
    <property type="entry name" value="alpha-helical ferredoxin"/>
    <property type="match status" value="1"/>
</dbReference>
<dbReference type="GO" id="GO:0046872">
    <property type="term" value="F:metal ion binding"/>
    <property type="evidence" value="ECO:0007669"/>
    <property type="project" value="UniProtKB-KW"/>
</dbReference>
<evidence type="ECO:0000313" key="15">
    <source>
        <dbReference type="Proteomes" id="UP000671914"/>
    </source>
</evidence>
<dbReference type="Gene3D" id="3.30.465.10">
    <property type="match status" value="1"/>
</dbReference>
<feature type="region of interest" description="Disordered" evidence="11">
    <location>
        <begin position="1"/>
        <end position="192"/>
    </location>
</feature>
<name>A0A975IQ19_9MICO</name>
<evidence type="ECO:0000256" key="2">
    <source>
        <dbReference type="ARBA" id="ARBA00008000"/>
    </source>
</evidence>
<dbReference type="Pfam" id="PF13183">
    <property type="entry name" value="Fer4_8"/>
    <property type="match status" value="1"/>
</dbReference>
<evidence type="ECO:0000256" key="3">
    <source>
        <dbReference type="ARBA" id="ARBA00022630"/>
    </source>
</evidence>
<feature type="compositionally biased region" description="Basic and acidic residues" evidence="11">
    <location>
        <begin position="324"/>
        <end position="339"/>
    </location>
</feature>
<dbReference type="EMBL" id="CP071696">
    <property type="protein sequence ID" value="QTX06233.1"/>
    <property type="molecule type" value="Genomic_DNA"/>
</dbReference>
<evidence type="ECO:0000256" key="4">
    <source>
        <dbReference type="ARBA" id="ARBA00022723"/>
    </source>
</evidence>
<dbReference type="PROSITE" id="PS51379">
    <property type="entry name" value="4FE4S_FER_2"/>
    <property type="match status" value="1"/>
</dbReference>
<feature type="domain" description="4Fe-4S ferredoxin-type" evidence="12">
    <location>
        <begin position="1079"/>
        <end position="1109"/>
    </location>
</feature>